<evidence type="ECO:0000313" key="3">
    <source>
        <dbReference type="EMBL" id="SHK36710.1"/>
    </source>
</evidence>
<accession>A0A1M6RWA4</accession>
<sequence length="667" mass="76223">MADYKRQVSYMYLYEEGKKRNNIGYARVETKNGQCKYTIHVTALGLNEKQLKVYAFRRKNSGIEGVLLGTLLVKNNTGDFKVMTDAAHIMNSPHGNEDMSGIILLFSERKFFATEWDSKPITMAMVANINRKEERKHVKEAEKETSPVTEEQRGMKAANLAEVLFEHAKAPKEAVNTPIEAANPPEPTEKVRDDKSLKDLLTPNINLVLKKEADLADLNDLDEAIPESLLQTKGQPVLFPKDKAEAPRNVPDSRQKEEPLLDQASGEIQNLAGDTTRLPSEKKNIISEPTAEIRNEAVLNPPEEETGKPMYNQEKAEAENSISDPLREKTEETIFNPQKEEMEKSIFNPQKEEAENPGSDTLKEKAEETIFNTRKEEVEKSIFNPSKEETEKPIFKSMKEETEKSIIETLKQEAEEPIFNPLNGEADNLIFYPIREEAEKPIYNPQTEEAENLIYNPQTGETGNSIYNPQTEEAERSIYNLPPEETEGPSLSPPEAGIEEPILNPPLEEAKKNQEGLEERRENREEGKAQEKGNPPELSARPVFEDHPLAKQIYHNFPKMYPFEDNEIAWCARIEPKDIGMLPMELWGLGNNSFLLHGYYSYRHLIFARVNDKTGQNYILGVPGIYHNREKFMAKMFGFENFKCAKRKPQRTGEFGYWYIPVLLNRQ</sequence>
<feature type="compositionally biased region" description="Basic and acidic residues" evidence="1">
    <location>
        <begin position="325"/>
        <end position="354"/>
    </location>
</feature>
<name>A0A1M6RWA4_9FIRM</name>
<dbReference type="STRING" id="1121322.SAMN02745136_02315"/>
<dbReference type="Pfam" id="PF19623">
    <property type="entry name" value="DUF6128"/>
    <property type="match status" value="1"/>
</dbReference>
<dbReference type="InterPro" id="IPR046131">
    <property type="entry name" value="DUF6128"/>
</dbReference>
<evidence type="ECO:0000256" key="1">
    <source>
        <dbReference type="SAM" id="MobiDB-lite"/>
    </source>
</evidence>
<feature type="compositionally biased region" description="Basic and acidic residues" evidence="1">
    <location>
        <begin position="240"/>
        <end position="259"/>
    </location>
</feature>
<dbReference type="RefSeq" id="WP_073275990.1">
    <property type="nucleotide sequence ID" value="NZ_FRAC01000011.1"/>
</dbReference>
<feature type="region of interest" description="Disordered" evidence="1">
    <location>
        <begin position="481"/>
        <end position="541"/>
    </location>
</feature>
<protein>
    <recommendedName>
        <fullName evidence="2">DUF6128 domain-containing protein</fullName>
    </recommendedName>
</protein>
<feature type="compositionally biased region" description="Basic and acidic residues" evidence="1">
    <location>
        <begin position="361"/>
        <end position="400"/>
    </location>
</feature>
<dbReference type="Proteomes" id="UP000184386">
    <property type="component" value="Unassembled WGS sequence"/>
</dbReference>
<evidence type="ECO:0000259" key="2">
    <source>
        <dbReference type="Pfam" id="PF19623"/>
    </source>
</evidence>
<dbReference type="OrthoDB" id="9814510at2"/>
<keyword evidence="4" id="KW-1185">Reference proteome</keyword>
<proteinExistence type="predicted"/>
<feature type="region of interest" description="Disordered" evidence="1">
    <location>
        <begin position="236"/>
        <end position="264"/>
    </location>
</feature>
<dbReference type="AlphaFoldDB" id="A0A1M6RWA4"/>
<dbReference type="EMBL" id="FRAC01000011">
    <property type="protein sequence ID" value="SHK36710.1"/>
    <property type="molecule type" value="Genomic_DNA"/>
</dbReference>
<gene>
    <name evidence="3" type="ORF">SAMN02745136_02315</name>
</gene>
<feature type="compositionally biased region" description="Basic and acidic residues" evidence="1">
    <location>
        <begin position="508"/>
        <end position="531"/>
    </location>
</feature>
<evidence type="ECO:0000313" key="4">
    <source>
        <dbReference type="Proteomes" id="UP000184386"/>
    </source>
</evidence>
<feature type="region of interest" description="Disordered" evidence="1">
    <location>
        <begin position="295"/>
        <end position="400"/>
    </location>
</feature>
<feature type="domain" description="DUF6128" evidence="2">
    <location>
        <begin position="574"/>
        <end position="662"/>
    </location>
</feature>
<reference evidence="3 4" key="1">
    <citation type="submission" date="2016-11" db="EMBL/GenBank/DDBJ databases">
        <authorList>
            <person name="Jaros S."/>
            <person name="Januszkiewicz K."/>
            <person name="Wedrychowicz H."/>
        </authorList>
    </citation>
    <scope>NUCLEOTIDE SEQUENCE [LARGE SCALE GENOMIC DNA]</scope>
    <source>
        <strain evidence="3 4">DSM 15929</strain>
    </source>
</reference>
<organism evidence="3 4">
    <name type="scientific">Anaerocolumna jejuensis DSM 15929</name>
    <dbReference type="NCBI Taxonomy" id="1121322"/>
    <lineage>
        <taxon>Bacteria</taxon>
        <taxon>Bacillati</taxon>
        <taxon>Bacillota</taxon>
        <taxon>Clostridia</taxon>
        <taxon>Lachnospirales</taxon>
        <taxon>Lachnospiraceae</taxon>
        <taxon>Anaerocolumna</taxon>
    </lineage>
</organism>